<evidence type="ECO:0000313" key="1">
    <source>
        <dbReference type="EMBL" id="RNA04343.1"/>
    </source>
</evidence>
<dbReference type="AlphaFoldDB" id="A0A3M7PZC0"/>
<keyword evidence="1" id="KW-0695">RNA-directed DNA polymerase</keyword>
<dbReference type="GO" id="GO:0003964">
    <property type="term" value="F:RNA-directed DNA polymerase activity"/>
    <property type="evidence" value="ECO:0007669"/>
    <property type="project" value="UniProtKB-KW"/>
</dbReference>
<name>A0A3M7PZC0_BRAPC</name>
<gene>
    <name evidence="1" type="ORF">BpHYR1_038077</name>
</gene>
<organism evidence="1 2">
    <name type="scientific">Brachionus plicatilis</name>
    <name type="common">Marine rotifer</name>
    <name type="synonym">Brachionus muelleri</name>
    <dbReference type="NCBI Taxonomy" id="10195"/>
    <lineage>
        <taxon>Eukaryota</taxon>
        <taxon>Metazoa</taxon>
        <taxon>Spiralia</taxon>
        <taxon>Gnathifera</taxon>
        <taxon>Rotifera</taxon>
        <taxon>Eurotatoria</taxon>
        <taxon>Monogononta</taxon>
        <taxon>Pseudotrocha</taxon>
        <taxon>Ploima</taxon>
        <taxon>Brachionidae</taxon>
        <taxon>Brachionus</taxon>
    </lineage>
</organism>
<keyword evidence="1" id="KW-0808">Transferase</keyword>
<reference evidence="1 2" key="1">
    <citation type="journal article" date="2018" name="Sci. Rep.">
        <title>Genomic signatures of local adaptation to the degree of environmental predictability in rotifers.</title>
        <authorList>
            <person name="Franch-Gras L."/>
            <person name="Hahn C."/>
            <person name="Garcia-Roger E.M."/>
            <person name="Carmona M.J."/>
            <person name="Serra M."/>
            <person name="Gomez A."/>
        </authorList>
    </citation>
    <scope>NUCLEOTIDE SEQUENCE [LARGE SCALE GENOMIC DNA]</scope>
    <source>
        <strain evidence="1">HYR1</strain>
    </source>
</reference>
<keyword evidence="2" id="KW-1185">Reference proteome</keyword>
<dbReference type="OrthoDB" id="407509at2759"/>
<evidence type="ECO:0000313" key="2">
    <source>
        <dbReference type="Proteomes" id="UP000276133"/>
    </source>
</evidence>
<dbReference type="Proteomes" id="UP000276133">
    <property type="component" value="Unassembled WGS sequence"/>
</dbReference>
<protein>
    <submittedName>
        <fullName evidence="1">RNA-directed DNA polymerase from transposon X</fullName>
    </submittedName>
</protein>
<dbReference type="PANTHER" id="PTHR33395">
    <property type="entry name" value="TRANSCRIPTASE, PUTATIVE-RELATED-RELATED"/>
    <property type="match status" value="1"/>
</dbReference>
<comment type="caution">
    <text evidence="1">The sequence shown here is derived from an EMBL/GenBank/DDBJ whole genome shotgun (WGS) entry which is preliminary data.</text>
</comment>
<dbReference type="EMBL" id="REGN01008142">
    <property type="protein sequence ID" value="RNA04343.1"/>
    <property type="molecule type" value="Genomic_DNA"/>
</dbReference>
<proteinExistence type="predicted"/>
<accession>A0A3M7PZC0</accession>
<keyword evidence="1" id="KW-0548">Nucleotidyltransferase</keyword>
<dbReference type="PANTHER" id="PTHR33395:SF22">
    <property type="entry name" value="REVERSE TRANSCRIPTASE DOMAIN-CONTAINING PROTEIN"/>
    <property type="match status" value="1"/>
</dbReference>
<sequence>MGKNPLSTRPFWRKINKFRTKESSNMIPTLALNDIFYKSDKEKGQLFGELLASTFTPNPDLINSTTEYEVNYEISNFFSGKNEKNLFDSITLTEIILAINKIKENSASGPDFIHNLMLKNLPESTLYDILNLFNQSLTTSQIPNKWKKAQVTMIPKKAQPGMLPFFEKTLFNGKI</sequence>